<reference evidence="1 2" key="1">
    <citation type="submission" date="2023-02" db="EMBL/GenBank/DDBJ databases">
        <title>Defining the Infant Male Urobiome and Moving Towards Mechanisms in Urobiome Research.</title>
        <authorList>
            <person name="Reasoner S."/>
            <person name="Flores V."/>
            <person name="Van Horn G."/>
            <person name="Morales G."/>
            <person name="Peard L."/>
            <person name="Abelson B."/>
            <person name="Manuel C."/>
            <person name="Lee J."/>
            <person name="Baker B."/>
            <person name="Williams T."/>
            <person name="Schmitz J."/>
            <person name="Clayton D."/>
            <person name="Hadjifrangiskou M."/>
        </authorList>
    </citation>
    <scope>NUCLEOTIDE SEQUENCE [LARGE SCALE GENOMIC DNA]</scope>
    <source>
        <strain evidence="1 2">AS1053</strain>
    </source>
</reference>
<proteinExistence type="predicted"/>
<evidence type="ECO:0000313" key="1">
    <source>
        <dbReference type="EMBL" id="MDE1655579.1"/>
    </source>
</evidence>
<dbReference type="GeneID" id="83608002"/>
<accession>A0ABT5V475</accession>
<protein>
    <submittedName>
        <fullName evidence="1">Uncharacterized protein</fullName>
    </submittedName>
</protein>
<keyword evidence="2" id="KW-1185">Reference proteome</keyword>
<gene>
    <name evidence="1" type="ORF">PWJ81_00640</name>
</gene>
<organism evidence="1 2">
    <name type="scientific">Actinotignum sanguinis</name>
    <dbReference type="NCBI Taxonomy" id="1445614"/>
    <lineage>
        <taxon>Bacteria</taxon>
        <taxon>Bacillati</taxon>
        <taxon>Actinomycetota</taxon>
        <taxon>Actinomycetes</taxon>
        <taxon>Actinomycetales</taxon>
        <taxon>Actinomycetaceae</taxon>
        <taxon>Actinotignum</taxon>
    </lineage>
</organism>
<dbReference type="EMBL" id="JARBHI010000001">
    <property type="protein sequence ID" value="MDE1655579.1"/>
    <property type="molecule type" value="Genomic_DNA"/>
</dbReference>
<dbReference type="Proteomes" id="UP001219297">
    <property type="component" value="Unassembled WGS sequence"/>
</dbReference>
<dbReference type="RefSeq" id="WP_274734608.1">
    <property type="nucleotide sequence ID" value="NZ_CAMXYX010000027.1"/>
</dbReference>
<sequence length="46" mass="4952">MNEILPEDVQVALSLGPPPGSVLDLAYSRWPLRIATLSWYLPASGG</sequence>
<comment type="caution">
    <text evidence="1">The sequence shown here is derived from an EMBL/GenBank/DDBJ whole genome shotgun (WGS) entry which is preliminary data.</text>
</comment>
<name>A0ABT5V475_9ACTO</name>
<evidence type="ECO:0000313" key="2">
    <source>
        <dbReference type="Proteomes" id="UP001219297"/>
    </source>
</evidence>